<dbReference type="Gene3D" id="3.30.420.40">
    <property type="match status" value="2"/>
</dbReference>
<gene>
    <name evidence="6" type="ORF">S01H4_00394</name>
</gene>
<comment type="caution">
    <text evidence="6">The sequence shown here is derived from an EMBL/GenBank/DDBJ whole genome shotgun (WGS) entry which is preliminary data.</text>
</comment>
<evidence type="ECO:0000256" key="3">
    <source>
        <dbReference type="ARBA" id="ARBA00023136"/>
    </source>
</evidence>
<keyword evidence="2" id="KW-0132">Cell division</keyword>
<feature type="domain" description="SHS2" evidence="5">
    <location>
        <begin position="8"/>
        <end position="195"/>
    </location>
</feature>
<accession>X0ZXT5</accession>
<sequence length="371" mass="40422">MVKDEEIVVAIDIGTSKICTMVGKVMSGQLEILGMGFTPSKGMRKGIVVNMQEIAGFIIDSVEKAEKESGFEIESAVIGITGSHIRSFNNKGETVITGPKLEITPLDKKRALKTALKVEIPPQYKLIHSLIRYYIVDGQKGINNPIGMFGTKLGAEVHIVLGALTSIRNLIKALNLASIEVEDIVLESVASSLSILSEEEKNEGVAIIDIGAGTTDVAVFVNGSILYSFIVPVGGETITNDIRIGLKTSYKNAERIKCSYAIAMEKLTDPGAYFFLEKGSEKIVTATKLCYIVEPRLLEIFEIIYDRFEKENLLNLIPRGLVLSGGSSHIYGIDEIAKSYFLAPVRIGIPKNFVSNIDNLENPIYSTCIGL</sequence>
<dbReference type="InterPro" id="IPR043129">
    <property type="entry name" value="ATPase_NBD"/>
</dbReference>
<name>X0ZXT5_9ZZZZ</name>
<evidence type="ECO:0000259" key="5">
    <source>
        <dbReference type="SMART" id="SM00842"/>
    </source>
</evidence>
<dbReference type="EMBL" id="BART01000051">
    <property type="protein sequence ID" value="GAG62697.1"/>
    <property type="molecule type" value="Genomic_DNA"/>
</dbReference>
<dbReference type="PANTHER" id="PTHR32432:SF4">
    <property type="entry name" value="CELL DIVISION PROTEIN FTSA"/>
    <property type="match status" value="1"/>
</dbReference>
<evidence type="ECO:0000256" key="2">
    <source>
        <dbReference type="ARBA" id="ARBA00022618"/>
    </source>
</evidence>
<keyword evidence="1" id="KW-1003">Cell membrane</keyword>
<dbReference type="SMART" id="SM00842">
    <property type="entry name" value="FtsA"/>
    <property type="match status" value="1"/>
</dbReference>
<keyword evidence="4" id="KW-0131">Cell cycle</keyword>
<evidence type="ECO:0000313" key="6">
    <source>
        <dbReference type="EMBL" id="GAG62697.1"/>
    </source>
</evidence>
<dbReference type="GO" id="GO:0032153">
    <property type="term" value="C:cell division site"/>
    <property type="evidence" value="ECO:0007669"/>
    <property type="project" value="TreeGrafter"/>
</dbReference>
<dbReference type="NCBIfam" id="TIGR01174">
    <property type="entry name" value="ftsA"/>
    <property type="match status" value="1"/>
</dbReference>
<dbReference type="InterPro" id="IPR050696">
    <property type="entry name" value="FtsA/MreB"/>
</dbReference>
<reference evidence="6" key="1">
    <citation type="journal article" date="2014" name="Front. Microbiol.">
        <title>High frequency of phylogenetically diverse reductive dehalogenase-homologous genes in deep subseafloor sedimentary metagenomes.</title>
        <authorList>
            <person name="Kawai M."/>
            <person name="Futagami T."/>
            <person name="Toyoda A."/>
            <person name="Takaki Y."/>
            <person name="Nishi S."/>
            <person name="Hori S."/>
            <person name="Arai W."/>
            <person name="Tsubouchi T."/>
            <person name="Morono Y."/>
            <person name="Uchiyama I."/>
            <person name="Ito T."/>
            <person name="Fujiyama A."/>
            <person name="Inagaki F."/>
            <person name="Takami H."/>
        </authorList>
    </citation>
    <scope>NUCLEOTIDE SEQUENCE</scope>
    <source>
        <strain evidence="6">Expedition CK06-06</strain>
    </source>
</reference>
<proteinExistence type="inferred from homology"/>
<dbReference type="InterPro" id="IPR003494">
    <property type="entry name" value="SHS2_FtsA"/>
</dbReference>
<dbReference type="Pfam" id="PF02491">
    <property type="entry name" value="SHS2_FTSA"/>
    <property type="match status" value="1"/>
</dbReference>
<dbReference type="CDD" id="cd24048">
    <property type="entry name" value="ASKHA_NBD_FtsA"/>
    <property type="match status" value="1"/>
</dbReference>
<evidence type="ECO:0000256" key="4">
    <source>
        <dbReference type="ARBA" id="ARBA00023306"/>
    </source>
</evidence>
<dbReference type="GO" id="GO:0009898">
    <property type="term" value="C:cytoplasmic side of plasma membrane"/>
    <property type="evidence" value="ECO:0007669"/>
    <property type="project" value="TreeGrafter"/>
</dbReference>
<dbReference type="InterPro" id="IPR020823">
    <property type="entry name" value="Cell_div_FtsA"/>
</dbReference>
<feature type="non-terminal residue" evidence="6">
    <location>
        <position position="371"/>
    </location>
</feature>
<protein>
    <recommendedName>
        <fullName evidence="5">SHS2 domain-containing protein</fullName>
    </recommendedName>
</protein>
<dbReference type="Pfam" id="PF14450">
    <property type="entry name" value="FtsA"/>
    <property type="match status" value="1"/>
</dbReference>
<dbReference type="AlphaFoldDB" id="X0ZXT5"/>
<dbReference type="PIRSF" id="PIRSF003101">
    <property type="entry name" value="FtsA"/>
    <property type="match status" value="1"/>
</dbReference>
<dbReference type="HAMAP" id="MF_02033">
    <property type="entry name" value="FtsA"/>
    <property type="match status" value="1"/>
</dbReference>
<dbReference type="Gene3D" id="3.30.1490.110">
    <property type="match status" value="1"/>
</dbReference>
<dbReference type="SUPFAM" id="SSF53067">
    <property type="entry name" value="Actin-like ATPase domain"/>
    <property type="match status" value="2"/>
</dbReference>
<evidence type="ECO:0000256" key="1">
    <source>
        <dbReference type="ARBA" id="ARBA00022475"/>
    </source>
</evidence>
<dbReference type="PANTHER" id="PTHR32432">
    <property type="entry name" value="CELL DIVISION PROTEIN FTSA-RELATED"/>
    <property type="match status" value="1"/>
</dbReference>
<organism evidence="6">
    <name type="scientific">marine sediment metagenome</name>
    <dbReference type="NCBI Taxonomy" id="412755"/>
    <lineage>
        <taxon>unclassified sequences</taxon>
        <taxon>metagenomes</taxon>
        <taxon>ecological metagenomes</taxon>
    </lineage>
</organism>
<keyword evidence="3" id="KW-0472">Membrane</keyword>
<dbReference type="GO" id="GO:0051301">
    <property type="term" value="P:cell division"/>
    <property type="evidence" value="ECO:0007669"/>
    <property type="project" value="UniProtKB-KW"/>
</dbReference>